<keyword evidence="3" id="KW-1185">Reference proteome</keyword>
<dbReference type="InterPro" id="IPR025676">
    <property type="entry name" value="Clr5_dom"/>
</dbReference>
<dbReference type="OrthoDB" id="5308957at2759"/>
<accession>A0A0G2HYM8</accession>
<feature type="domain" description="Clr5" evidence="1">
    <location>
        <begin position="23"/>
        <end position="73"/>
    </location>
</feature>
<proteinExistence type="predicted"/>
<reference evidence="2 3" key="2">
    <citation type="submission" date="2015-05" db="EMBL/GenBank/DDBJ databases">
        <authorList>
            <person name="Morales-Cruz A."/>
            <person name="Amrine K.C."/>
            <person name="Cantu D."/>
        </authorList>
    </citation>
    <scope>NUCLEOTIDE SEQUENCE [LARGE SCALE GENOMIC DNA]</scope>
    <source>
        <strain evidence="2">DA912</strain>
    </source>
</reference>
<dbReference type="Proteomes" id="UP000034680">
    <property type="component" value="Unassembled WGS sequence"/>
</dbReference>
<name>A0A0G2HYM8_9PEZI</name>
<evidence type="ECO:0000259" key="1">
    <source>
        <dbReference type="Pfam" id="PF14420"/>
    </source>
</evidence>
<evidence type="ECO:0000313" key="3">
    <source>
        <dbReference type="Proteomes" id="UP000034680"/>
    </source>
</evidence>
<evidence type="ECO:0000313" key="2">
    <source>
        <dbReference type="EMBL" id="KKY39788.1"/>
    </source>
</evidence>
<gene>
    <name evidence="2" type="ORF">UCDDA912_g00213</name>
</gene>
<dbReference type="Pfam" id="PF14420">
    <property type="entry name" value="Clr5"/>
    <property type="match status" value="1"/>
</dbReference>
<sequence>MDAPAVASSQYPAAQRRGKLDVEWESHKATIKALYIDEGRSLKEVMEIMKSKYGFEASVKPYKARLNRWGFSKYITNKLEREAIQHVLSHGLQRQGVAKPETVRLSNGTTISLSSLATHLDRKRSAPSLYPMSVLRCLRSPGDLWISEEMLGNAREYIREQYTDVRISDHDIRASLPSHYGDFFKGLVAVRRLLQEARVDDALLVLRRAPEQIRMLLSGETVNNAFGCICITVLCIKWDDSRTEYMNATLRALLRYAASIVQETSGPEPLRRILTSLTKLDDAIFREAIIRTWKCQLQTWTSMIEPEWNIPLLGEWLAFGETAGYDQLPPNIEQGLRDTIRSHEVRHGRSSLPVQTLLWLQGEHQRLVAEKLRTSTERAREIFLDLLERGPNLDMLCQYTAQYFLAKEHRRCGHRAEAEMFLRGAIESMCALEDRPCYGISAALELIFDLESWLTEWGEYEKADDVRQRRLMMRLAHQKKST</sequence>
<dbReference type="EMBL" id="LCUC01000009">
    <property type="protein sequence ID" value="KKY39788.1"/>
    <property type="molecule type" value="Genomic_DNA"/>
</dbReference>
<dbReference type="PANTHER" id="PTHR38788:SF3">
    <property type="entry name" value="CLR5 DOMAIN-CONTAINING PROTEIN"/>
    <property type="match status" value="1"/>
</dbReference>
<dbReference type="STRING" id="1214573.A0A0G2HYM8"/>
<comment type="caution">
    <text evidence="2">The sequence shown here is derived from an EMBL/GenBank/DDBJ whole genome shotgun (WGS) entry which is preliminary data.</text>
</comment>
<protein>
    <recommendedName>
        <fullName evidence="1">Clr5 domain-containing protein</fullName>
    </recommendedName>
</protein>
<organism evidence="2 3">
    <name type="scientific">Diaporthe ampelina</name>
    <dbReference type="NCBI Taxonomy" id="1214573"/>
    <lineage>
        <taxon>Eukaryota</taxon>
        <taxon>Fungi</taxon>
        <taxon>Dikarya</taxon>
        <taxon>Ascomycota</taxon>
        <taxon>Pezizomycotina</taxon>
        <taxon>Sordariomycetes</taxon>
        <taxon>Sordariomycetidae</taxon>
        <taxon>Diaporthales</taxon>
        <taxon>Diaporthaceae</taxon>
        <taxon>Diaporthe</taxon>
    </lineage>
</organism>
<dbReference type="AlphaFoldDB" id="A0A0G2HYM8"/>
<reference evidence="2 3" key="1">
    <citation type="submission" date="2015-05" db="EMBL/GenBank/DDBJ databases">
        <title>Distinctive expansion of gene families associated with plant cell wall degradation and secondary metabolism in the genomes of grapevine trunk pathogens.</title>
        <authorList>
            <person name="Lawrence D.P."/>
            <person name="Travadon R."/>
            <person name="Rolshausen P.E."/>
            <person name="Baumgartner K."/>
        </authorList>
    </citation>
    <scope>NUCLEOTIDE SEQUENCE [LARGE SCALE GENOMIC DNA]</scope>
    <source>
        <strain evidence="2">DA912</strain>
    </source>
</reference>
<dbReference type="PANTHER" id="PTHR38788">
    <property type="entry name" value="CLR5 DOMAIN-CONTAINING PROTEIN"/>
    <property type="match status" value="1"/>
</dbReference>